<evidence type="ECO:0000259" key="3">
    <source>
        <dbReference type="Pfam" id="PF12849"/>
    </source>
</evidence>
<dbReference type="AlphaFoldDB" id="A0A2T7T7Z9"/>
<name>A0A2T7T7Z9_9ACTN</name>
<organism evidence="4 5">
    <name type="scientific">Streptomyces scopuliridis RB72</name>
    <dbReference type="NCBI Taxonomy" id="1440053"/>
    <lineage>
        <taxon>Bacteria</taxon>
        <taxon>Bacillati</taxon>
        <taxon>Actinomycetota</taxon>
        <taxon>Actinomycetes</taxon>
        <taxon>Kitasatosporales</taxon>
        <taxon>Streptomycetaceae</taxon>
        <taxon>Streptomyces</taxon>
    </lineage>
</organism>
<evidence type="ECO:0000313" key="4">
    <source>
        <dbReference type="EMBL" id="PVE11225.1"/>
    </source>
</evidence>
<feature type="domain" description="PBP" evidence="3">
    <location>
        <begin position="95"/>
        <end position="371"/>
    </location>
</feature>
<dbReference type="Pfam" id="PF12849">
    <property type="entry name" value="PBP_like_2"/>
    <property type="match status" value="1"/>
</dbReference>
<evidence type="ECO:0000313" key="5">
    <source>
        <dbReference type="Proteomes" id="UP000245992"/>
    </source>
</evidence>
<dbReference type="Proteomes" id="UP000245992">
    <property type="component" value="Unassembled WGS sequence"/>
</dbReference>
<dbReference type="RefSeq" id="WP_030349461.1">
    <property type="nucleotide sequence ID" value="NZ_AZSP01000148.1"/>
</dbReference>
<keyword evidence="1 2" id="KW-0732">Signal</keyword>
<dbReference type="PANTHER" id="PTHR30570">
    <property type="entry name" value="PERIPLASMIC PHOSPHATE BINDING COMPONENT OF PHOSPHATE ABC TRANSPORTER"/>
    <property type="match status" value="1"/>
</dbReference>
<dbReference type="InterPro" id="IPR024370">
    <property type="entry name" value="PBP_domain"/>
</dbReference>
<evidence type="ECO:0000256" key="2">
    <source>
        <dbReference type="SAM" id="SignalP"/>
    </source>
</evidence>
<dbReference type="EMBL" id="AZSP01000148">
    <property type="protein sequence ID" value="PVE11225.1"/>
    <property type="molecule type" value="Genomic_DNA"/>
</dbReference>
<dbReference type="SUPFAM" id="SSF53850">
    <property type="entry name" value="Periplasmic binding protein-like II"/>
    <property type="match status" value="1"/>
</dbReference>
<dbReference type="PANTHER" id="PTHR30570:SF6">
    <property type="entry name" value="PHOSPHATE-BINDING PROTEIN PSTS"/>
    <property type="match status" value="1"/>
</dbReference>
<sequence>MKRTARALTALALTAVLAAAGTLTSMADNSDHTAENLATWAVAPQKKVTPQTPEQDEYNKANGRPLPAAELLQPALDPALGTYRPKPKNSLRGDYRCGASDVLADLSKKWIKEFQQQYPQVHISVNPPYAGSLGALELIKGNLDCVFVSRELKPSDIDGFHDAFGYDPLSIPISGGSYRHFGFLDSVGFIVNKDNPIDKLSLDQLDAALSTTRNRGGEAATTWGDLGATGEWADKPIHIVGLQPWNGFEEFVRQRVLNHNGERGEWRPGAADGSTPADPAVRWEKTVFNIAKDVEEDPYAIGYTGLAYVDQPVKVISLSDHAGDPAYAPTYENVASAAYPLSRLTYFNVNKRPGKQLDPVMEELIRFILSKRGQSVVGGQQVFLPLRSGQAKAGLDALNAAP</sequence>
<reference evidence="4 5" key="1">
    <citation type="submission" date="2013-12" db="EMBL/GenBank/DDBJ databases">
        <title>Annotated genome of Streptomyces scopuliridis.</title>
        <authorList>
            <person name="Olson J.B."/>
        </authorList>
    </citation>
    <scope>NUCLEOTIDE SEQUENCE [LARGE SCALE GENOMIC DNA]</scope>
    <source>
        <strain evidence="4 5">RB72</strain>
    </source>
</reference>
<comment type="caution">
    <text evidence="4">The sequence shown here is derived from an EMBL/GenBank/DDBJ whole genome shotgun (WGS) entry which is preliminary data.</text>
</comment>
<dbReference type="STRING" id="1440053.GCA_000718095_00241"/>
<accession>A0A2T7T7Z9</accession>
<dbReference type="OrthoDB" id="4008270at2"/>
<feature type="chain" id="PRO_5015675316" description="PBP domain-containing protein" evidence="2">
    <location>
        <begin position="28"/>
        <end position="402"/>
    </location>
</feature>
<dbReference type="InterPro" id="IPR050811">
    <property type="entry name" value="Phosphate_ABC_transporter"/>
</dbReference>
<proteinExistence type="predicted"/>
<dbReference type="Gene3D" id="3.40.190.10">
    <property type="entry name" value="Periplasmic binding protein-like II"/>
    <property type="match status" value="2"/>
</dbReference>
<feature type="signal peptide" evidence="2">
    <location>
        <begin position="1"/>
        <end position="27"/>
    </location>
</feature>
<protein>
    <recommendedName>
        <fullName evidence="3">PBP domain-containing protein</fullName>
    </recommendedName>
</protein>
<evidence type="ECO:0000256" key="1">
    <source>
        <dbReference type="ARBA" id="ARBA00022729"/>
    </source>
</evidence>
<keyword evidence="5" id="KW-1185">Reference proteome</keyword>
<gene>
    <name evidence="4" type="ORF">Y717_16460</name>
</gene>